<evidence type="ECO:0000256" key="4">
    <source>
        <dbReference type="ARBA" id="ARBA00023163"/>
    </source>
</evidence>
<protein>
    <submittedName>
        <fullName evidence="7">DNA-binding transcriptional MerR regulator</fullName>
    </submittedName>
</protein>
<dbReference type="GO" id="GO:0003677">
    <property type="term" value="F:DNA binding"/>
    <property type="evidence" value="ECO:0007669"/>
    <property type="project" value="UniProtKB-KW"/>
</dbReference>
<dbReference type="Pfam" id="PF13411">
    <property type="entry name" value="MerR_1"/>
    <property type="match status" value="1"/>
</dbReference>
<keyword evidence="1" id="KW-0805">Transcription regulation</keyword>
<evidence type="ECO:0000259" key="6">
    <source>
        <dbReference type="PROSITE" id="PS50937"/>
    </source>
</evidence>
<evidence type="ECO:0000256" key="2">
    <source>
        <dbReference type="ARBA" id="ARBA00023125"/>
    </source>
</evidence>
<dbReference type="SMART" id="SM00422">
    <property type="entry name" value="HTH_MERR"/>
    <property type="match status" value="1"/>
</dbReference>
<keyword evidence="8" id="KW-1185">Reference proteome</keyword>
<evidence type="ECO:0000256" key="5">
    <source>
        <dbReference type="SAM" id="Coils"/>
    </source>
</evidence>
<sequence>MKGHYSVKQLARLAGVSVRTLHHYDQLGLLTPRIRTGAGYRLYGEAELLRLQQILFYKELDFSLQEIGDILDDADFDVLQALESHKAALQHRRHRLDALLATIDKTIASLKEGNTMLTIEELYEGFPKDKAETYRQEAMEKYGADTVQASEQQLRRLSRQELDQLKAQGEDLNRQLRAAMQQDPASPAVQALIAVHYAQICTWWGHSNTPCAPAAAYRGLAQLYLSDERYTMQQGQPDPAYAAFLSKAMIHYADTQL</sequence>
<dbReference type="GO" id="GO:0003700">
    <property type="term" value="F:DNA-binding transcription factor activity"/>
    <property type="evidence" value="ECO:0007669"/>
    <property type="project" value="InterPro"/>
</dbReference>
<gene>
    <name evidence="7" type="ORF">LX66_2154</name>
</gene>
<dbReference type="InterPro" id="IPR009061">
    <property type="entry name" value="DNA-bd_dom_put_sf"/>
</dbReference>
<organism evidence="7 8">
    <name type="scientific">Chitinophaga japonensis</name>
    <name type="common">Flexibacter japonensis</name>
    <dbReference type="NCBI Taxonomy" id="104662"/>
    <lineage>
        <taxon>Bacteria</taxon>
        <taxon>Pseudomonadati</taxon>
        <taxon>Bacteroidota</taxon>
        <taxon>Chitinophagia</taxon>
        <taxon>Chitinophagales</taxon>
        <taxon>Chitinophagaceae</taxon>
        <taxon>Chitinophaga</taxon>
    </lineage>
</organism>
<dbReference type="Gene3D" id="1.10.1660.10">
    <property type="match status" value="1"/>
</dbReference>
<evidence type="ECO:0000256" key="3">
    <source>
        <dbReference type="ARBA" id="ARBA00023159"/>
    </source>
</evidence>
<dbReference type="PROSITE" id="PS50937">
    <property type="entry name" value="HTH_MERR_2"/>
    <property type="match status" value="1"/>
</dbReference>
<feature type="domain" description="HTH merR-type" evidence="6">
    <location>
        <begin position="4"/>
        <end position="73"/>
    </location>
</feature>
<dbReference type="OrthoDB" id="1894615at2"/>
<keyword evidence="3" id="KW-0010">Activator</keyword>
<dbReference type="EMBL" id="VLLG01000003">
    <property type="protein sequence ID" value="TWI88079.1"/>
    <property type="molecule type" value="Genomic_DNA"/>
</dbReference>
<evidence type="ECO:0000313" key="7">
    <source>
        <dbReference type="EMBL" id="TWI88079.1"/>
    </source>
</evidence>
<dbReference type="AlphaFoldDB" id="A0A562T3D3"/>
<dbReference type="Proteomes" id="UP000316778">
    <property type="component" value="Unassembled WGS sequence"/>
</dbReference>
<keyword evidence="2 7" id="KW-0238">DNA-binding</keyword>
<dbReference type="SUPFAM" id="SSF89082">
    <property type="entry name" value="Antibiotic binding domain of TipA-like multidrug resistance regulators"/>
    <property type="match status" value="1"/>
</dbReference>
<comment type="caution">
    <text evidence="7">The sequence shown here is derived from an EMBL/GenBank/DDBJ whole genome shotgun (WGS) entry which is preliminary data.</text>
</comment>
<feature type="coiled-coil region" evidence="5">
    <location>
        <begin position="155"/>
        <end position="182"/>
    </location>
</feature>
<accession>A0A562T3D3</accession>
<dbReference type="RefSeq" id="WP_145712915.1">
    <property type="nucleotide sequence ID" value="NZ_BAAAFY010000001.1"/>
</dbReference>
<keyword evidence="5" id="KW-0175">Coiled coil</keyword>
<evidence type="ECO:0000313" key="8">
    <source>
        <dbReference type="Proteomes" id="UP000316778"/>
    </source>
</evidence>
<dbReference type="CDD" id="cd01106">
    <property type="entry name" value="HTH_TipAL-Mta"/>
    <property type="match status" value="1"/>
</dbReference>
<reference evidence="7 8" key="1">
    <citation type="journal article" date="2013" name="Stand. Genomic Sci.">
        <title>Genomic Encyclopedia of Type Strains, Phase I: The one thousand microbial genomes (KMG-I) project.</title>
        <authorList>
            <person name="Kyrpides N.C."/>
            <person name="Woyke T."/>
            <person name="Eisen J.A."/>
            <person name="Garrity G."/>
            <person name="Lilburn T.G."/>
            <person name="Beck B.J."/>
            <person name="Whitman W.B."/>
            <person name="Hugenholtz P."/>
            <person name="Klenk H.P."/>
        </authorList>
    </citation>
    <scope>NUCLEOTIDE SEQUENCE [LARGE SCALE GENOMIC DNA]</scope>
    <source>
        <strain evidence="7 8">DSM 13484</strain>
    </source>
</reference>
<dbReference type="InterPro" id="IPR000551">
    <property type="entry name" value="MerR-type_HTH_dom"/>
</dbReference>
<dbReference type="PRINTS" id="PR00040">
    <property type="entry name" value="HTHMERR"/>
</dbReference>
<proteinExistence type="predicted"/>
<dbReference type="Gene3D" id="1.10.490.50">
    <property type="entry name" value="Antibiotic binding domain of TipA-like multidrug resistance regulators"/>
    <property type="match status" value="1"/>
</dbReference>
<dbReference type="InterPro" id="IPR012925">
    <property type="entry name" value="TipAS_dom"/>
</dbReference>
<evidence type="ECO:0000256" key="1">
    <source>
        <dbReference type="ARBA" id="ARBA00023015"/>
    </source>
</evidence>
<dbReference type="PANTHER" id="PTHR30204:SF90">
    <property type="entry name" value="HTH-TYPE TRANSCRIPTIONAL ACTIVATOR MTA"/>
    <property type="match status" value="1"/>
</dbReference>
<dbReference type="PANTHER" id="PTHR30204">
    <property type="entry name" value="REDOX-CYCLING DRUG-SENSING TRANSCRIPTIONAL ACTIVATOR SOXR"/>
    <property type="match status" value="1"/>
</dbReference>
<dbReference type="InterPro" id="IPR036244">
    <property type="entry name" value="TipA-like_antibiotic-bd"/>
</dbReference>
<dbReference type="Pfam" id="PF07739">
    <property type="entry name" value="TipAS"/>
    <property type="match status" value="1"/>
</dbReference>
<dbReference type="SUPFAM" id="SSF46955">
    <property type="entry name" value="Putative DNA-binding domain"/>
    <property type="match status" value="1"/>
</dbReference>
<dbReference type="InterPro" id="IPR047057">
    <property type="entry name" value="MerR_fam"/>
</dbReference>
<name>A0A562T3D3_CHIJA</name>
<keyword evidence="4" id="KW-0804">Transcription</keyword>